<gene>
    <name evidence="2" type="ORF">GIL414_LOCUS30238</name>
</gene>
<evidence type="ECO:0000256" key="1">
    <source>
        <dbReference type="SAM" id="MobiDB-lite"/>
    </source>
</evidence>
<name>A0A8S2W243_9BILA</name>
<feature type="compositionally biased region" description="Basic and acidic residues" evidence="1">
    <location>
        <begin position="8"/>
        <end position="20"/>
    </location>
</feature>
<feature type="non-terminal residue" evidence="2">
    <location>
        <position position="1"/>
    </location>
</feature>
<evidence type="ECO:0000313" key="3">
    <source>
        <dbReference type="Proteomes" id="UP000681720"/>
    </source>
</evidence>
<dbReference type="AlphaFoldDB" id="A0A8S2W243"/>
<feature type="region of interest" description="Disordered" evidence="1">
    <location>
        <begin position="1"/>
        <end position="20"/>
    </location>
</feature>
<reference evidence="2" key="1">
    <citation type="submission" date="2021-02" db="EMBL/GenBank/DDBJ databases">
        <authorList>
            <person name="Nowell W R."/>
        </authorList>
    </citation>
    <scope>NUCLEOTIDE SEQUENCE</scope>
</reference>
<accession>A0A8S2W243</accession>
<organism evidence="2 3">
    <name type="scientific">Rotaria magnacalcarata</name>
    <dbReference type="NCBI Taxonomy" id="392030"/>
    <lineage>
        <taxon>Eukaryota</taxon>
        <taxon>Metazoa</taxon>
        <taxon>Spiralia</taxon>
        <taxon>Gnathifera</taxon>
        <taxon>Rotifera</taxon>
        <taxon>Eurotatoria</taxon>
        <taxon>Bdelloidea</taxon>
        <taxon>Philodinida</taxon>
        <taxon>Philodinidae</taxon>
        <taxon>Rotaria</taxon>
    </lineage>
</organism>
<sequence length="20" mass="2269">LVRTPNKSVDDENKKRAVKA</sequence>
<dbReference type="EMBL" id="CAJOBJ010057360">
    <property type="protein sequence ID" value="CAF4402800.1"/>
    <property type="molecule type" value="Genomic_DNA"/>
</dbReference>
<protein>
    <submittedName>
        <fullName evidence="2">Uncharacterized protein</fullName>
    </submittedName>
</protein>
<proteinExistence type="predicted"/>
<evidence type="ECO:0000313" key="2">
    <source>
        <dbReference type="EMBL" id="CAF4402800.1"/>
    </source>
</evidence>
<comment type="caution">
    <text evidence="2">The sequence shown here is derived from an EMBL/GenBank/DDBJ whole genome shotgun (WGS) entry which is preliminary data.</text>
</comment>
<dbReference type="Proteomes" id="UP000681720">
    <property type="component" value="Unassembled WGS sequence"/>
</dbReference>